<comment type="caution">
    <text evidence="7">The sequence shown here is derived from an EMBL/GenBank/DDBJ whole genome shotgun (WGS) entry which is preliminary data.</text>
</comment>
<evidence type="ECO:0000259" key="6">
    <source>
        <dbReference type="Pfam" id="PF20684"/>
    </source>
</evidence>
<comment type="subcellular location">
    <subcellularLocation>
        <location evidence="1">Membrane</location>
        <topology evidence="1">Multi-pass membrane protein</topology>
    </subcellularLocation>
</comment>
<dbReference type="InterPro" id="IPR049326">
    <property type="entry name" value="Rhodopsin_dom_fungi"/>
</dbReference>
<evidence type="ECO:0000256" key="5">
    <source>
        <dbReference type="ARBA" id="ARBA00038359"/>
    </source>
</evidence>
<dbReference type="PANTHER" id="PTHR33048">
    <property type="entry name" value="PTH11-LIKE INTEGRAL MEMBRANE PROTEIN (AFU_ORTHOLOGUE AFUA_5G11245)"/>
    <property type="match status" value="1"/>
</dbReference>
<evidence type="ECO:0000313" key="8">
    <source>
        <dbReference type="Proteomes" id="UP000297595"/>
    </source>
</evidence>
<keyword evidence="2" id="KW-0812">Transmembrane</keyword>
<gene>
    <name evidence="7" type="ORF">EYR41_010857</name>
</gene>
<dbReference type="Pfam" id="PF20684">
    <property type="entry name" value="Fung_rhodopsin"/>
    <property type="match status" value="1"/>
</dbReference>
<evidence type="ECO:0000313" key="7">
    <source>
        <dbReference type="EMBL" id="TGJ64824.1"/>
    </source>
</evidence>
<dbReference type="PANTHER" id="PTHR33048:SF124">
    <property type="entry name" value="INTEGRAL MEMBRANE PROTEIN"/>
    <property type="match status" value="1"/>
</dbReference>
<evidence type="ECO:0000256" key="1">
    <source>
        <dbReference type="ARBA" id="ARBA00004141"/>
    </source>
</evidence>
<proteinExistence type="inferred from homology"/>
<keyword evidence="4" id="KW-0472">Membrane</keyword>
<dbReference type="InterPro" id="IPR052337">
    <property type="entry name" value="SAT4-like"/>
</dbReference>
<reference evidence="7 8" key="1">
    <citation type="submission" date="2019-03" db="EMBL/GenBank/DDBJ databases">
        <title>Nematode-trapping fungi genome.</title>
        <authorList>
            <person name="Vidal-Diez De Ulzurrun G."/>
        </authorList>
    </citation>
    <scope>NUCLEOTIDE SEQUENCE [LARGE SCALE GENOMIC DNA]</scope>
    <source>
        <strain evidence="7 8">TWF154</strain>
    </source>
</reference>
<dbReference type="GO" id="GO:0016020">
    <property type="term" value="C:membrane"/>
    <property type="evidence" value="ECO:0007669"/>
    <property type="project" value="UniProtKB-SubCell"/>
</dbReference>
<protein>
    <recommendedName>
        <fullName evidence="6">Rhodopsin domain-containing protein</fullName>
    </recommendedName>
</protein>
<accession>A0A7C8P5E4</accession>
<dbReference type="AlphaFoldDB" id="A0A7C8P5E4"/>
<comment type="similarity">
    <text evidence="5">Belongs to the SAT4 family.</text>
</comment>
<organism evidence="7 8">
    <name type="scientific">Orbilia oligospora</name>
    <name type="common">Nematode-trapping fungus</name>
    <name type="synonym">Arthrobotrys oligospora</name>
    <dbReference type="NCBI Taxonomy" id="2813651"/>
    <lineage>
        <taxon>Eukaryota</taxon>
        <taxon>Fungi</taxon>
        <taxon>Dikarya</taxon>
        <taxon>Ascomycota</taxon>
        <taxon>Pezizomycotina</taxon>
        <taxon>Orbiliomycetes</taxon>
        <taxon>Orbiliales</taxon>
        <taxon>Orbiliaceae</taxon>
        <taxon>Orbilia</taxon>
    </lineage>
</organism>
<dbReference type="EMBL" id="SOZJ01000007">
    <property type="protein sequence ID" value="TGJ64824.1"/>
    <property type="molecule type" value="Genomic_DNA"/>
</dbReference>
<dbReference type="Proteomes" id="UP000297595">
    <property type="component" value="Unassembled WGS sequence"/>
</dbReference>
<sequence>MPGGWSPSFGLRSLAPGRLHRQGSLSYPSGISEAALVIYFSLHLLAFAFVSAQRLLYSLSDNQTPASTSTSTSTSSVLWDQTLSKNYSTSDYVLKRTTGHNRCAEGEDWRGRNTRKTRYSLSLPDKRFQPNIGQHWLARMPPLHPQTPLDREYLTSLFPLFRNFPPDFQFPLETDPNYVPGRNSLYCLITGSIVCSLTTVVACLRFWVRAKSSFGMDDWVMLPAFVCYCVFNCVNIVGLSDTGIGYHIYDLSTKDIHNYLIVQYLHTVFWTLALHLTRCSILHLLLRLAPAQSLIKRRFLQGVLFCSYAFLFANLVVLIFECRPVSAAFDLRSRLDGTCVGSTSVDIYAGLCAGHIALDLLTIFPPILVIYKLPMTRAKKFNLYFILALGVITIIFTSVRMFLFYSIMVKSFDLTRNATAVGFWSIMESSLAVTIACLPALNRSIVTFCRCFHGRRSEQGSTQRIRNKHGIIKFDGKIYKGHAKYISYSAAATAQGGTVRSYVEIPDTRTESDERLDNTTVFDGKGPDSYPDITVERTFQVIEERASVIDHQLEAQRAGSSLAHPMKARFFSGYRRSSPSDLDENEMVIIKK</sequence>
<name>A0A7C8P5E4_ORBOL</name>
<evidence type="ECO:0000256" key="4">
    <source>
        <dbReference type="ARBA" id="ARBA00023136"/>
    </source>
</evidence>
<evidence type="ECO:0000256" key="2">
    <source>
        <dbReference type="ARBA" id="ARBA00022692"/>
    </source>
</evidence>
<feature type="domain" description="Rhodopsin" evidence="6">
    <location>
        <begin position="204"/>
        <end position="444"/>
    </location>
</feature>
<evidence type="ECO:0000256" key="3">
    <source>
        <dbReference type="ARBA" id="ARBA00022989"/>
    </source>
</evidence>
<keyword evidence="3" id="KW-1133">Transmembrane helix</keyword>